<reference evidence="1" key="1">
    <citation type="submission" date="2018-05" db="EMBL/GenBank/DDBJ databases">
        <authorList>
            <person name="Lanie J.A."/>
            <person name="Ng W.-L."/>
            <person name="Kazmierczak K.M."/>
            <person name="Andrzejewski T.M."/>
            <person name="Davidsen T.M."/>
            <person name="Wayne K.J."/>
            <person name="Tettelin H."/>
            <person name="Glass J.I."/>
            <person name="Rusch D."/>
            <person name="Podicherti R."/>
            <person name="Tsui H.-C.T."/>
            <person name="Winkler M.E."/>
        </authorList>
    </citation>
    <scope>NUCLEOTIDE SEQUENCE</scope>
</reference>
<dbReference type="InterPro" id="IPR027417">
    <property type="entry name" value="P-loop_NTPase"/>
</dbReference>
<evidence type="ECO:0000313" key="1">
    <source>
        <dbReference type="EMBL" id="SVB20500.1"/>
    </source>
</evidence>
<name>A0A382C375_9ZZZZ</name>
<accession>A0A382C375</accession>
<sequence length="428" mass="50895">MINLYLGTINRSGGSLFCRLLDGHPDIASYPKEISFPNNTMICPDMESIAGIPRHIPNYDKKNNNYFDLANIPEVKIDPIYKWGKERSDPIGVRKNYLEKEFYGKVKTDFNYNTFIELFEQYCGEAERYKDIWNARHRAYFKSWENNIYAGSMKYVVWHDSGGLYISNHKSFFNEFDDSYWIYPLRDVYGYIASEKTRLARRHYGSRRYPKIKMPNYLVKKFNRYDLNAHINSWLAAFTRASLFQDEYGVNNRFLVYSYKNLVVNTEEVMQEICKKTDLTYNKCLLIPTLASNPWGGSSHQGKQSGINPKLAEYFKEVLTEEEIFTINNYCEPLLRYLIENQSPLLDLTKLDKKYLYDYDYQKRYFYDEEKTAMYSFIINCRRRRFLISAPNFNTVFAYIYSKIIRILHIPRLLKQKYLPGVGKQNYT</sequence>
<dbReference type="SUPFAM" id="SSF52540">
    <property type="entry name" value="P-loop containing nucleoside triphosphate hydrolases"/>
    <property type="match status" value="1"/>
</dbReference>
<protein>
    <recommendedName>
        <fullName evidence="2">Sulfotransferase domain-containing protein</fullName>
    </recommendedName>
</protein>
<gene>
    <name evidence="1" type="ORF">METZ01_LOCUS173354</name>
</gene>
<organism evidence="1">
    <name type="scientific">marine metagenome</name>
    <dbReference type="NCBI Taxonomy" id="408172"/>
    <lineage>
        <taxon>unclassified sequences</taxon>
        <taxon>metagenomes</taxon>
        <taxon>ecological metagenomes</taxon>
    </lineage>
</organism>
<dbReference type="AlphaFoldDB" id="A0A382C375"/>
<evidence type="ECO:0008006" key="2">
    <source>
        <dbReference type="Google" id="ProtNLM"/>
    </source>
</evidence>
<dbReference type="Gene3D" id="3.40.50.300">
    <property type="entry name" value="P-loop containing nucleotide triphosphate hydrolases"/>
    <property type="match status" value="1"/>
</dbReference>
<proteinExistence type="predicted"/>
<dbReference type="EMBL" id="UINC01032591">
    <property type="protein sequence ID" value="SVB20500.1"/>
    <property type="molecule type" value="Genomic_DNA"/>
</dbReference>